<dbReference type="Proteomes" id="UP000002009">
    <property type="component" value="Chromosome 15"/>
</dbReference>
<keyword evidence="1" id="KW-0472">Membrane</keyword>
<accession>C1EHN2</accession>
<feature type="transmembrane region" description="Helical" evidence="1">
    <location>
        <begin position="6"/>
        <end position="27"/>
    </location>
</feature>
<dbReference type="OMA" id="GGMRLNN"/>
<protein>
    <submittedName>
        <fullName evidence="2">Uncharacterized protein</fullName>
    </submittedName>
</protein>
<proteinExistence type="predicted"/>
<evidence type="ECO:0000313" key="3">
    <source>
        <dbReference type="Proteomes" id="UP000002009"/>
    </source>
</evidence>
<evidence type="ECO:0000256" key="1">
    <source>
        <dbReference type="SAM" id="Phobius"/>
    </source>
</evidence>
<organism evidence="2 3">
    <name type="scientific">Micromonas commoda (strain RCC299 / NOUM17 / CCMP2709)</name>
    <name type="common">Picoplanktonic green alga</name>
    <dbReference type="NCBI Taxonomy" id="296587"/>
    <lineage>
        <taxon>Eukaryota</taxon>
        <taxon>Viridiplantae</taxon>
        <taxon>Chlorophyta</taxon>
        <taxon>Mamiellophyceae</taxon>
        <taxon>Mamiellales</taxon>
        <taxon>Mamiellaceae</taxon>
        <taxon>Micromonas</taxon>
    </lineage>
</organism>
<evidence type="ECO:0000313" key="2">
    <source>
        <dbReference type="EMBL" id="ACO67714.1"/>
    </source>
</evidence>
<dbReference type="RefSeq" id="XP_002506456.1">
    <property type="nucleotide sequence ID" value="XM_002506410.1"/>
</dbReference>
<dbReference type="InParanoid" id="C1EHN2"/>
<keyword evidence="1" id="KW-0812">Transmembrane</keyword>
<sequence length="95" mass="10598">MPAAPIVLVQLWLAKKIAVLLAVRVYGLKKLYRGGMRLNNRYVTDPTMNRRVHSVLHKVAAGAMMMSESIEGPARRYMNKIVFGTSEMPKAGPKT</sequence>
<dbReference type="EMBL" id="CP001333">
    <property type="protein sequence ID" value="ACO67714.1"/>
    <property type="molecule type" value="Genomic_DNA"/>
</dbReference>
<keyword evidence="3" id="KW-1185">Reference proteome</keyword>
<dbReference type="KEGG" id="mis:MICPUN_109521"/>
<name>C1EHN2_MICCC</name>
<dbReference type="GeneID" id="8249210"/>
<gene>
    <name evidence="2" type="ORF">MICPUN_109521</name>
</gene>
<keyword evidence="1" id="KW-1133">Transmembrane helix</keyword>
<dbReference type="OrthoDB" id="496143at2759"/>
<reference evidence="2 3" key="1">
    <citation type="journal article" date="2009" name="Science">
        <title>Green evolution and dynamic adaptations revealed by genomes of the marine picoeukaryotes Micromonas.</title>
        <authorList>
            <person name="Worden A.Z."/>
            <person name="Lee J.H."/>
            <person name="Mock T."/>
            <person name="Rouze P."/>
            <person name="Simmons M.P."/>
            <person name="Aerts A.L."/>
            <person name="Allen A.E."/>
            <person name="Cuvelier M.L."/>
            <person name="Derelle E."/>
            <person name="Everett M.V."/>
            <person name="Foulon E."/>
            <person name="Grimwood J."/>
            <person name="Gundlach H."/>
            <person name="Henrissat B."/>
            <person name="Napoli C."/>
            <person name="McDonald S.M."/>
            <person name="Parker M.S."/>
            <person name="Rombauts S."/>
            <person name="Salamov A."/>
            <person name="Von Dassow P."/>
            <person name="Badger J.H."/>
            <person name="Coutinho P.M."/>
            <person name="Demir E."/>
            <person name="Dubchak I."/>
            <person name="Gentemann C."/>
            <person name="Eikrem W."/>
            <person name="Gready J.E."/>
            <person name="John U."/>
            <person name="Lanier W."/>
            <person name="Lindquist E.A."/>
            <person name="Lucas S."/>
            <person name="Mayer K.F."/>
            <person name="Moreau H."/>
            <person name="Not F."/>
            <person name="Otillar R."/>
            <person name="Panaud O."/>
            <person name="Pangilinan J."/>
            <person name="Paulsen I."/>
            <person name="Piegu B."/>
            <person name="Poliakov A."/>
            <person name="Robbens S."/>
            <person name="Schmutz J."/>
            <person name="Toulza E."/>
            <person name="Wyss T."/>
            <person name="Zelensky A."/>
            <person name="Zhou K."/>
            <person name="Armbrust E.V."/>
            <person name="Bhattacharya D."/>
            <person name="Goodenough U.W."/>
            <person name="Van de Peer Y."/>
            <person name="Grigoriev I.V."/>
        </authorList>
    </citation>
    <scope>NUCLEOTIDE SEQUENCE [LARGE SCALE GENOMIC DNA]</scope>
    <source>
        <strain evidence="3">RCC299 / NOUM17</strain>
    </source>
</reference>
<dbReference type="AlphaFoldDB" id="C1EHN2"/>